<comment type="similarity">
    <text evidence="3">Belongs to the HAD-like hydrolase superfamily. CbbY/CbbZ/Gph/YieH family.</text>
</comment>
<accession>A0ABT0PJQ0</accession>
<dbReference type="SFLD" id="SFLDG01129">
    <property type="entry name" value="C1.5:_HAD__Beta-PGM__Phosphata"/>
    <property type="match status" value="1"/>
</dbReference>
<comment type="catalytic activity">
    <reaction evidence="1">
        <text>2-phosphoglycolate + H2O = glycolate + phosphate</text>
        <dbReference type="Rhea" id="RHEA:14369"/>
        <dbReference type="ChEBI" id="CHEBI:15377"/>
        <dbReference type="ChEBI" id="CHEBI:29805"/>
        <dbReference type="ChEBI" id="CHEBI:43474"/>
        <dbReference type="ChEBI" id="CHEBI:58033"/>
        <dbReference type="EC" id="3.1.3.18"/>
    </reaction>
</comment>
<reference evidence="5 6" key="1">
    <citation type="submission" date="2022-05" db="EMBL/GenBank/DDBJ databases">
        <authorList>
            <person name="Park J.-S."/>
        </authorList>
    </citation>
    <scope>NUCLEOTIDE SEQUENCE [LARGE SCALE GENOMIC DNA]</scope>
    <source>
        <strain evidence="5 6">2012CJ34-2</strain>
    </source>
</reference>
<dbReference type="SFLD" id="SFLDS00003">
    <property type="entry name" value="Haloacid_Dehalogenase"/>
    <property type="match status" value="1"/>
</dbReference>
<evidence type="ECO:0000256" key="2">
    <source>
        <dbReference type="ARBA" id="ARBA00004818"/>
    </source>
</evidence>
<organism evidence="5 6">
    <name type="scientific">Parendozoicomonas callyspongiae</name>
    <dbReference type="NCBI Taxonomy" id="2942213"/>
    <lineage>
        <taxon>Bacteria</taxon>
        <taxon>Pseudomonadati</taxon>
        <taxon>Pseudomonadota</taxon>
        <taxon>Gammaproteobacteria</taxon>
        <taxon>Oceanospirillales</taxon>
        <taxon>Endozoicomonadaceae</taxon>
        <taxon>Parendozoicomonas</taxon>
    </lineage>
</organism>
<dbReference type="InterPro" id="IPR050155">
    <property type="entry name" value="HAD-like_hydrolase_sf"/>
</dbReference>
<evidence type="ECO:0000313" key="6">
    <source>
        <dbReference type="Proteomes" id="UP001203338"/>
    </source>
</evidence>
<dbReference type="Gene3D" id="3.40.50.1000">
    <property type="entry name" value="HAD superfamily/HAD-like"/>
    <property type="match status" value="1"/>
</dbReference>
<dbReference type="Proteomes" id="UP001203338">
    <property type="component" value="Unassembled WGS sequence"/>
</dbReference>
<evidence type="ECO:0000313" key="5">
    <source>
        <dbReference type="EMBL" id="MCL6271625.1"/>
    </source>
</evidence>
<name>A0ABT0PJQ0_9GAMM</name>
<dbReference type="EMBL" id="JAMFLX010000028">
    <property type="protein sequence ID" value="MCL6271625.1"/>
    <property type="molecule type" value="Genomic_DNA"/>
</dbReference>
<dbReference type="Pfam" id="PF13419">
    <property type="entry name" value="HAD_2"/>
    <property type="match status" value="1"/>
</dbReference>
<keyword evidence="6" id="KW-1185">Reference proteome</keyword>
<evidence type="ECO:0000256" key="3">
    <source>
        <dbReference type="ARBA" id="ARBA00006171"/>
    </source>
</evidence>
<protein>
    <recommendedName>
        <fullName evidence="4">phosphoglycolate phosphatase</fullName>
        <ecNumber evidence="4">3.1.3.18</ecNumber>
    </recommendedName>
</protein>
<dbReference type="EC" id="3.1.3.18" evidence="4"/>
<dbReference type="InterPro" id="IPR023214">
    <property type="entry name" value="HAD_sf"/>
</dbReference>
<dbReference type="InterPro" id="IPR023198">
    <property type="entry name" value="PGP-like_dom2"/>
</dbReference>
<gene>
    <name evidence="5" type="ORF">M3P05_17040</name>
</gene>
<proteinExistence type="inferred from homology"/>
<dbReference type="InterPro" id="IPR036412">
    <property type="entry name" value="HAD-like_sf"/>
</dbReference>
<dbReference type="PANTHER" id="PTHR43434">
    <property type="entry name" value="PHOSPHOGLYCOLATE PHOSPHATASE"/>
    <property type="match status" value="1"/>
</dbReference>
<dbReference type="Gene3D" id="1.10.150.240">
    <property type="entry name" value="Putative phosphatase, domain 2"/>
    <property type="match status" value="1"/>
</dbReference>
<comment type="caution">
    <text evidence="5">The sequence shown here is derived from an EMBL/GenBank/DDBJ whole genome shotgun (WGS) entry which is preliminary data.</text>
</comment>
<evidence type="ECO:0000256" key="1">
    <source>
        <dbReference type="ARBA" id="ARBA00000830"/>
    </source>
</evidence>
<dbReference type="SUPFAM" id="SSF56784">
    <property type="entry name" value="HAD-like"/>
    <property type="match status" value="1"/>
</dbReference>
<dbReference type="InterPro" id="IPR041492">
    <property type="entry name" value="HAD_2"/>
</dbReference>
<evidence type="ECO:0000256" key="4">
    <source>
        <dbReference type="ARBA" id="ARBA00013078"/>
    </source>
</evidence>
<dbReference type="RefSeq" id="WP_249701258.1">
    <property type="nucleotide sequence ID" value="NZ_JAMFLX010000028.1"/>
</dbReference>
<sequence length="215" mass="24275">MQQLLEKLAGFKHIIWDWNGTLVNDVDQVACVVNELLQEQGLPEISLDHYRDNFHHPVIDFYTSIGFDFNTYPFDNLCQSFNQKYDEKSSTIALYNDAREVVQTIAAGDWQQSILSAAHEPLLRQSVHNYGIEEYFDNIFGLDNLHAVSKVERGHELMAASGISPSETVLIGDTDHDYEVAQALGINLILIARGHQSLERLQALHPETLPDLKAA</sequence>
<dbReference type="PANTHER" id="PTHR43434:SF1">
    <property type="entry name" value="PHOSPHOGLYCOLATE PHOSPHATASE"/>
    <property type="match status" value="1"/>
</dbReference>
<comment type="pathway">
    <text evidence="2">Organic acid metabolism; glycolate biosynthesis; glycolate from 2-phosphoglycolate: step 1/1.</text>
</comment>